<dbReference type="AlphaFoldDB" id="A0A6G0WXP1"/>
<sequence length="151" mass="17391">MASSYERTGNDTLVIALGVAFIVVGTVGFIVFLFVQARRQDHHQQHRIQERTLSGNDMPLLSSDDMYPSESQRNHAPFELYSQHEQPSRSQQQLYRRETPLLERCGSSTVSDYMVPPPDESKELKPLTFAVERQRFNVQMRSSSQHLQSHN</sequence>
<feature type="transmembrane region" description="Helical" evidence="2">
    <location>
        <begin position="12"/>
        <end position="35"/>
    </location>
</feature>
<keyword evidence="2" id="KW-0472">Membrane</keyword>
<comment type="caution">
    <text evidence="3">The sequence shown here is derived from an EMBL/GenBank/DDBJ whole genome shotgun (WGS) entry which is preliminary data.</text>
</comment>
<protein>
    <submittedName>
        <fullName evidence="3">Uncharacterized protein</fullName>
    </submittedName>
</protein>
<dbReference type="EMBL" id="VJMJ01000135">
    <property type="protein sequence ID" value="KAF0732349.1"/>
    <property type="molecule type" value="Genomic_DNA"/>
</dbReference>
<dbReference type="Proteomes" id="UP000481153">
    <property type="component" value="Unassembled WGS sequence"/>
</dbReference>
<keyword evidence="2" id="KW-0812">Transmembrane</keyword>
<feature type="region of interest" description="Disordered" evidence="1">
    <location>
        <begin position="44"/>
        <end position="76"/>
    </location>
</feature>
<evidence type="ECO:0000256" key="1">
    <source>
        <dbReference type="SAM" id="MobiDB-lite"/>
    </source>
</evidence>
<gene>
    <name evidence="3" type="ORF">Ae201684_010634</name>
</gene>
<evidence type="ECO:0000313" key="3">
    <source>
        <dbReference type="EMBL" id="KAF0732349.1"/>
    </source>
</evidence>
<evidence type="ECO:0000256" key="2">
    <source>
        <dbReference type="SAM" id="Phobius"/>
    </source>
</evidence>
<reference evidence="3 4" key="1">
    <citation type="submission" date="2019-07" db="EMBL/GenBank/DDBJ databases">
        <title>Genomics analysis of Aphanomyces spp. identifies a new class of oomycete effector associated with host adaptation.</title>
        <authorList>
            <person name="Gaulin E."/>
        </authorList>
    </citation>
    <scope>NUCLEOTIDE SEQUENCE [LARGE SCALE GENOMIC DNA]</scope>
    <source>
        <strain evidence="3 4">ATCC 201684</strain>
    </source>
</reference>
<evidence type="ECO:0000313" key="4">
    <source>
        <dbReference type="Proteomes" id="UP000481153"/>
    </source>
</evidence>
<dbReference type="VEuPathDB" id="FungiDB:AeMF1_001144"/>
<keyword evidence="2" id="KW-1133">Transmembrane helix</keyword>
<proteinExistence type="predicted"/>
<keyword evidence="4" id="KW-1185">Reference proteome</keyword>
<name>A0A6G0WXP1_9STRA</name>
<organism evidence="3 4">
    <name type="scientific">Aphanomyces euteiches</name>
    <dbReference type="NCBI Taxonomy" id="100861"/>
    <lineage>
        <taxon>Eukaryota</taxon>
        <taxon>Sar</taxon>
        <taxon>Stramenopiles</taxon>
        <taxon>Oomycota</taxon>
        <taxon>Saprolegniomycetes</taxon>
        <taxon>Saprolegniales</taxon>
        <taxon>Verrucalvaceae</taxon>
        <taxon>Aphanomyces</taxon>
    </lineage>
</organism>
<accession>A0A6G0WXP1</accession>